<evidence type="ECO:0000313" key="2">
    <source>
        <dbReference type="EMBL" id="CAF1573946.1"/>
    </source>
</evidence>
<feature type="compositionally biased region" description="Low complexity" evidence="1">
    <location>
        <begin position="55"/>
        <end position="65"/>
    </location>
</feature>
<protein>
    <submittedName>
        <fullName evidence="3">Uncharacterized protein</fullName>
    </submittedName>
</protein>
<proteinExistence type="predicted"/>
<dbReference type="AlphaFoldDB" id="A0A8S2UZI8"/>
<dbReference type="EMBL" id="CAJOBA010067188">
    <property type="protein sequence ID" value="CAF4369632.1"/>
    <property type="molecule type" value="Genomic_DNA"/>
</dbReference>
<comment type="caution">
    <text evidence="3">The sequence shown here is derived from an EMBL/GenBank/DDBJ whole genome shotgun (WGS) entry which is preliminary data.</text>
</comment>
<dbReference type="Proteomes" id="UP000677228">
    <property type="component" value="Unassembled WGS sequence"/>
</dbReference>
<name>A0A8S2UZI8_9BILA</name>
<evidence type="ECO:0000313" key="4">
    <source>
        <dbReference type="Proteomes" id="UP000682733"/>
    </source>
</evidence>
<accession>A0A8S2UZI8</accession>
<evidence type="ECO:0000256" key="1">
    <source>
        <dbReference type="SAM" id="MobiDB-lite"/>
    </source>
</evidence>
<gene>
    <name evidence="2" type="ORF">OVA965_LOCUS40532</name>
    <name evidence="3" type="ORF">TMI583_LOCUS41979</name>
</gene>
<evidence type="ECO:0000313" key="3">
    <source>
        <dbReference type="EMBL" id="CAF4369632.1"/>
    </source>
</evidence>
<sequence length="139" mass="16516">MLDQLLIKQQKYPLLTRLIQQYMQLEINDNQNKMYYGLLKEHDLTRIQTHKTLLALPTTTTTNTTGGDDEQPQKPTTTNRKKLKRDIFLQRPTKSSQRIDPDSPLLTRIPIPELREHERIDLLNMYNDDYTRILKIKQL</sequence>
<organism evidence="3 4">
    <name type="scientific">Didymodactylos carnosus</name>
    <dbReference type="NCBI Taxonomy" id="1234261"/>
    <lineage>
        <taxon>Eukaryota</taxon>
        <taxon>Metazoa</taxon>
        <taxon>Spiralia</taxon>
        <taxon>Gnathifera</taxon>
        <taxon>Rotifera</taxon>
        <taxon>Eurotatoria</taxon>
        <taxon>Bdelloidea</taxon>
        <taxon>Philodinida</taxon>
        <taxon>Philodinidae</taxon>
        <taxon>Didymodactylos</taxon>
    </lineage>
</organism>
<feature type="region of interest" description="Disordered" evidence="1">
    <location>
        <begin position="55"/>
        <end position="104"/>
    </location>
</feature>
<reference evidence="3" key="1">
    <citation type="submission" date="2021-02" db="EMBL/GenBank/DDBJ databases">
        <authorList>
            <person name="Nowell W R."/>
        </authorList>
    </citation>
    <scope>NUCLEOTIDE SEQUENCE</scope>
</reference>
<dbReference type="EMBL" id="CAJNOK010044322">
    <property type="protein sequence ID" value="CAF1573946.1"/>
    <property type="molecule type" value="Genomic_DNA"/>
</dbReference>
<dbReference type="Proteomes" id="UP000682733">
    <property type="component" value="Unassembled WGS sequence"/>
</dbReference>